<dbReference type="STRING" id="3988.B9T3L8"/>
<feature type="region of interest" description="Disordered" evidence="1">
    <location>
        <begin position="150"/>
        <end position="209"/>
    </location>
</feature>
<sequence>MGFDPMTHRPRTDIFSSLPHLIALANLKELIDHRSLEEHAVRLQAEVAQMAKLQHLQYLLQPQTHIQPPAASVATISDNNTIVYSAFSDMETFGLLNSLASIKDIPVPSSTGQLDLSTVTSLPGLVNSDSITFSHLPDLQIPCSSRTPLLNKNKKDSDSTVVQSPPDQFTVFGSSPTSPWIPSTSSTPSPPSNIAPVEMHTCSSSSYGDENEEAPIVWQDLLLDDPLFHQIA</sequence>
<reference evidence="3" key="1">
    <citation type="journal article" date="2010" name="Nat. Biotechnol.">
        <title>Draft genome sequence of the oilseed species Ricinus communis.</title>
        <authorList>
            <person name="Chan A.P."/>
            <person name="Crabtree J."/>
            <person name="Zhao Q."/>
            <person name="Lorenzi H."/>
            <person name="Orvis J."/>
            <person name="Puiu D."/>
            <person name="Melake-Berhan A."/>
            <person name="Jones K.M."/>
            <person name="Redman J."/>
            <person name="Chen G."/>
            <person name="Cahoon E.B."/>
            <person name="Gedil M."/>
            <person name="Stanke M."/>
            <person name="Haas B.J."/>
            <person name="Wortman J.R."/>
            <person name="Fraser-Liggett C.M."/>
            <person name="Ravel J."/>
            <person name="Rabinowicz P.D."/>
        </authorList>
    </citation>
    <scope>NUCLEOTIDE SEQUENCE [LARGE SCALE GENOMIC DNA]</scope>
    <source>
        <strain evidence="3">cv. Hale</strain>
    </source>
</reference>
<dbReference type="GO" id="GO:0003700">
    <property type="term" value="F:DNA-binding transcription factor activity"/>
    <property type="evidence" value="ECO:0000318"/>
    <property type="project" value="GO_Central"/>
</dbReference>
<keyword evidence="3" id="KW-1185">Reference proteome</keyword>
<evidence type="ECO:0000313" key="2">
    <source>
        <dbReference type="EMBL" id="EEF29544.1"/>
    </source>
</evidence>
<protein>
    <submittedName>
        <fullName evidence="2">DNA binding protein, putative</fullName>
    </submittedName>
</protein>
<name>B9T3L8_RICCO</name>
<accession>B9T3L8</accession>
<gene>
    <name evidence="2" type="ORF">RCOM_0178320</name>
</gene>
<organism evidence="2 3">
    <name type="scientific">Ricinus communis</name>
    <name type="common">Castor bean</name>
    <dbReference type="NCBI Taxonomy" id="3988"/>
    <lineage>
        <taxon>Eukaryota</taxon>
        <taxon>Viridiplantae</taxon>
        <taxon>Streptophyta</taxon>
        <taxon>Embryophyta</taxon>
        <taxon>Tracheophyta</taxon>
        <taxon>Spermatophyta</taxon>
        <taxon>Magnoliopsida</taxon>
        <taxon>eudicotyledons</taxon>
        <taxon>Gunneridae</taxon>
        <taxon>Pentapetalae</taxon>
        <taxon>rosids</taxon>
        <taxon>fabids</taxon>
        <taxon>Malpighiales</taxon>
        <taxon>Euphorbiaceae</taxon>
        <taxon>Acalyphoideae</taxon>
        <taxon>Acalypheae</taxon>
        <taxon>Ricinus</taxon>
    </lineage>
</organism>
<proteinExistence type="predicted"/>
<dbReference type="eggNOG" id="KOG0048">
    <property type="taxonomic scope" value="Eukaryota"/>
</dbReference>
<evidence type="ECO:0000313" key="3">
    <source>
        <dbReference type="Proteomes" id="UP000008311"/>
    </source>
</evidence>
<dbReference type="AlphaFoldDB" id="B9T3L8"/>
<feature type="compositionally biased region" description="Polar residues" evidence="1">
    <location>
        <begin position="159"/>
        <end position="173"/>
    </location>
</feature>
<evidence type="ECO:0000256" key="1">
    <source>
        <dbReference type="SAM" id="MobiDB-lite"/>
    </source>
</evidence>
<dbReference type="EMBL" id="EQ974426">
    <property type="protein sequence ID" value="EEF29544.1"/>
    <property type="molecule type" value="Genomic_DNA"/>
</dbReference>
<feature type="compositionally biased region" description="Low complexity" evidence="1">
    <location>
        <begin position="174"/>
        <end position="187"/>
    </location>
</feature>
<dbReference type="Proteomes" id="UP000008311">
    <property type="component" value="Unassembled WGS sequence"/>
</dbReference>
<dbReference type="InParanoid" id="B9T3L8"/>